<evidence type="ECO:0000313" key="3">
    <source>
        <dbReference type="Proteomes" id="UP000887567"/>
    </source>
</evidence>
<protein>
    <recommendedName>
        <fullName evidence="4">Secreted protein</fullName>
    </recommendedName>
</protein>
<dbReference type="EnsemblMetazoa" id="XM_021048026.2">
    <property type="protein sequence ID" value="XP_020903685.1"/>
    <property type="gene ID" value="LOC110242082"/>
</dbReference>
<keyword evidence="1" id="KW-0732">Signal</keyword>
<dbReference type="SUPFAM" id="SSF57501">
    <property type="entry name" value="Cystine-knot cytokines"/>
    <property type="match status" value="1"/>
</dbReference>
<dbReference type="OrthoDB" id="8878063at2759"/>
<reference evidence="2" key="1">
    <citation type="submission" date="2022-11" db="UniProtKB">
        <authorList>
            <consortium name="EnsemblMetazoa"/>
        </authorList>
    </citation>
    <scope>IDENTIFICATION</scope>
</reference>
<evidence type="ECO:0000256" key="1">
    <source>
        <dbReference type="SAM" id="SignalP"/>
    </source>
</evidence>
<dbReference type="InterPro" id="IPR029034">
    <property type="entry name" value="Cystine-knot_cytokine"/>
</dbReference>
<sequence length="194" mass="22270">MSRAFWKAIILMSAYAIQTFADHTEFADDVLRRDEPIEDDFDQQINYKPPLFDKFGYITQDQVYLRSPSCLNDRNAFKSLRKPANLKPCELRKTVVAIRNPNDPSSITYEPSHIIVNRCIEMNYQPRHKCVAAKDHVSVNRIRVHKFIGANWAQTCSFSIKEHDKCTFTCKKTTCENPSDKVDPGSCTCKSKSG</sequence>
<organism evidence="2 3">
    <name type="scientific">Exaiptasia diaphana</name>
    <name type="common">Tropical sea anemone</name>
    <name type="synonym">Aiptasia pulchella</name>
    <dbReference type="NCBI Taxonomy" id="2652724"/>
    <lineage>
        <taxon>Eukaryota</taxon>
        <taxon>Metazoa</taxon>
        <taxon>Cnidaria</taxon>
        <taxon>Anthozoa</taxon>
        <taxon>Hexacorallia</taxon>
        <taxon>Actiniaria</taxon>
        <taxon>Aiptasiidae</taxon>
        <taxon>Exaiptasia</taxon>
    </lineage>
</organism>
<dbReference type="Gene3D" id="2.10.90.10">
    <property type="entry name" value="Cystine-knot cytokines"/>
    <property type="match status" value="1"/>
</dbReference>
<evidence type="ECO:0008006" key="4">
    <source>
        <dbReference type="Google" id="ProtNLM"/>
    </source>
</evidence>
<dbReference type="Proteomes" id="UP000887567">
    <property type="component" value="Unplaced"/>
</dbReference>
<keyword evidence="3" id="KW-1185">Reference proteome</keyword>
<dbReference type="RefSeq" id="XP_020903685.1">
    <property type="nucleotide sequence ID" value="XM_021048026.2"/>
</dbReference>
<feature type="chain" id="PRO_5037229240" description="Secreted protein" evidence="1">
    <location>
        <begin position="22"/>
        <end position="194"/>
    </location>
</feature>
<name>A0A913XFM3_EXADI</name>
<dbReference type="AlphaFoldDB" id="A0A913XFM3"/>
<evidence type="ECO:0000313" key="2">
    <source>
        <dbReference type="EnsemblMetazoa" id="XP_020903685.1"/>
    </source>
</evidence>
<dbReference type="GeneID" id="110242082"/>
<accession>A0A913XFM3</accession>
<dbReference type="KEGG" id="epa:110242082"/>
<feature type="signal peptide" evidence="1">
    <location>
        <begin position="1"/>
        <end position="21"/>
    </location>
</feature>
<proteinExistence type="predicted"/>